<keyword evidence="12 16" id="KW-0539">Nucleus</keyword>
<evidence type="ECO:0000259" key="20">
    <source>
        <dbReference type="PROSITE" id="PS51190"/>
    </source>
</evidence>
<feature type="compositionally biased region" description="Basic and acidic residues" evidence="17">
    <location>
        <begin position="2452"/>
        <end position="2469"/>
    </location>
</feature>
<protein>
    <recommendedName>
        <fullName evidence="5 16">Serine/threonine-protein kinase Tel1</fullName>
        <ecNumber evidence="4 16">2.7.11.1</ecNumber>
    </recommendedName>
</protein>
<evidence type="ECO:0000259" key="18">
    <source>
        <dbReference type="PROSITE" id="PS50290"/>
    </source>
</evidence>
<comment type="subunit">
    <text evidence="3">Associates with DNA double-strand breaks.</text>
</comment>
<dbReference type="PROSITE" id="PS51190">
    <property type="entry name" value="FATC"/>
    <property type="match status" value="1"/>
</dbReference>
<feature type="compositionally biased region" description="Low complexity" evidence="17">
    <location>
        <begin position="923"/>
        <end position="940"/>
    </location>
</feature>
<dbReference type="GO" id="GO:0004674">
    <property type="term" value="F:protein serine/threonine kinase activity"/>
    <property type="evidence" value="ECO:0007669"/>
    <property type="project" value="UniProtKB-KW"/>
</dbReference>
<sequence>MSVMRDWQGIIAKLESDKVKERSEGIARCRNFLSSKRNLNALNGDRNHSWLTTLQTLFHVVILERNASVSKKSAATEKRLDEAAQLVRWLVEKVYLVIGRKAAKALVNHLTQMIAISGKLQAYALTYIKALRTVLNYPPHLEHLDERQWTDIVMLCFSAVLGDKVKIGQEFSDAEAMDVDEDETLGGSRRAGSDDERALPATTKRTANAVEIELIGCLEVVFRSKSSPFLTYAQAIFRKFLRFFRLFPLETTAHLAALVALNRAFAELDLNDQRSMRRLGPHLWPHVLHLWSTKNASLKEQVVIALRYLFPFVVPHRHPNRSTTEPAVTARAKELYEAVLTEPTIRWRDAFVLDLDHFRLGVEKDGFEGERRAFEGKTFRIGSGFDEKQAVAWSVVELGADALATIYEVSEAVDGADVAPSETARGKRRKIEDPLSTLLDSLTDPTQPISVTMFRIQLLLFLVDRHWMSLDPEACQHIFNALIPLLSHVDPRVERWAFLAVAAIAAIANSGLPNDENQGERLSPSRRSHNVKSPSEQWDQVWLLALRKLSIVEVCRSAAHTANVLLAFNRVSAFPLADSIEHLAKDLDVQGPNFPSDAVCFFLEWCLALSASDARLFRLRLPDKVLNWVTTTWKPLDGIVRAHAFGQTRPHADPLSTSGLVSLLARLTDLKDVPKLPYDFFVPDCAVATQAIELGETAKVRDFIEARVPPYVKDDSGRHSSVRTPAYFDAMRGVQEDLEKAMQRKISGWMGKTLEGFQAEAERMGEAYWSAMSCDSARRHLDIACMALVVEGMFSLEAPRPATPAVRAANAILTELAPTLGLKKWQPAERAYLLGGLCLIFVPVEDRPNVEYPVLLDPGPASGIPRHLRPQREATNHTANLDSREFDVLRMIWKADSTRHALNELLSALRSILGELTQTNNISSESSTSASSTPMSQAPSIQASQRLKELEQTQKADDFGEIKVASRSTQVLGPLTAHRAGMACMSVCVRGFISSEMANSGSTAPVRLQEIVDAIVASEGEDGIIIAEQAFQASRNGLVTFGLAQAEAILEHLGNDLLPVYRYARDERFALVALRFLECTAGLWIPAEEAAEDFGVDARQLCAWYVNGLRRRIFASWRIRLQLTAFFDLYLSIDPTQNRWDIGGQSVRAENGKLLAPTAVIPFMLADADFRVRFRASSSAAKLFDLFHSLHLSEAQLFHDIRDNMNYNLTETEQVLTQILANANIMIVSAARRRAPYDHLLEIAVKNGELAGPVVAALTGVSERLGFATRAELYLEYARYVVWIQLPRGEDLAALPPGLQVGGDLGQHLSFRAAGFPTLRDARKADFNQTASWLLQSEHTQEAFHTMCDVLRRSPREGRLACFPQTVACIITRHQVELHHKPGIPIAVIRTKLAELAEAAGAGDAYMQEALISSMADEIVVETLLLTFPFEGRLDEVPRALAHDKRAAETFIQLIQLPVIFDTEPPPPHHWPDQTVAGILMFDKDFPVLSQPAAVFSIVYNLLGRVYSARFVVEQQRRLLHLALLVSLSHRVVRDPPILAALVDGLIGLLPQLDLVVFVPSMLRWCLTEWLAHAVTTQDEEKAALCEQLARAAHATEWLREALGGNNAGTDSLAAFLDDALRQLCALQEPTTMEACLLWPRKIVATQEFGCKDVYEALASPFAPSGKFGFVHELQNRHDILSSPLGGRIVWRLMQAISSTDDPSPDDCLAFADILYAVGGDVETPDLVELSEGLSGDEAFEPPMQEDNAIKRAVLRRVIRLLSNSDRKLVSAAFETAKAIFSVPESGDVLKVDEFSFRLRPVVSFLAHPSLMRPERVRPRLVRSLDELGTDAWIKGGRDFSRWVREFAELLADVRASSDMFYAQLVGLIQISPPFAQAIIPHLVHSILLQGYGSGDFEAGQKLSRYLEQLLRSRASSKEAIAVVVDTVTYLRRHPRTDLNPASTSRFDTWLAVPWVLVADGAVKTGAYLAGLLFLELAHEYSDLFQQRDGRMRDRRSDEKGQALLYEIYSKIDEPDGFYGQQSDDVRQALIRRYCHEGRWTDAFETYGARHEAQSRQLGTLDSSATAGVVTSLASLGFHRLAMSVFQPARLDGSLQEDDLAPDLPYELAWRTDVWDLPIGRYAAGTSSVSLYTALRASRPGRSLESAREAVRSSLVVETRKLASVSLDLPRPSTDVVSTIIALREVARLVELKEGDKLAEGVAKELSLVPPDFSLNQAERVLSTRVSRLRALRAQDRVEQVGDAFTSSFYASVAAAERACLVQLSKSARQGGQLQAALNAITLAHTLVDDPKITEVDHELAHVLWAQGEHTTAVSLLNKVHQCTGKHDPMLWATLVSYFPFPRLVWLHAHFHRQQGEWTGEAHLRNPRQVLEECFEPAIQAFQRATQPKDRARVYQSFAAFADAQYQDLAKWTAEKRARYAAYARRKEVEFMEIDRQMRSTSSGSHSSGQLERSRKTGEAHLEDDRRQLEEAEQTTNSMLWRALENYARALTDSDDHDDQVFRFCALWLAHADDDDLHARLKPLLTVIPSHKFVFLAYQLSARLSETSSQPSHFAKNIRRLVFRLVTDHPFHAFFPVYALCEAAPPVKASRRSSTVREAVPKNPRAYAALDIIDQVKKSAQLRARIESLELACESYGEWAGFDVKNHAQYQDSRGRFRSGALPIVRSMKLKTKLVNLPIPVSTYDLPIDPTGRYDDATFPHLVKYDDNFDTAGGIHTPKIVTCRGSDGKAYKQLVKGDDDIRQDAVMEQVFTLVNNLLEQDAETRRRKLRIRTYKVIPLQNRNGLLEFVANTAPLGTCLSRLYERPGQRSRARDTLGEIERRHRHRQDARDAEKDAAFKKLLVDFKPLMRYLFWQRHKVPSLWFDMRLNYSRSVATTSIIGFVVGLGDRHVSNILMDEARGELVHIDFGIAFDQASKPSLFQYARLWLTLLRRLQGKRLPIPELVPFRLTQNLIDGFGMSGVDGIFRRCAEETLRVLRQRSNILMTVLEVFKHDPLQTWAVSSEMAKRVQGSDEGDGLDELPDDADRALSIVASKLDTRLSVQYTVNQLIQEATDLRNLARIFSGKVATLPLKWRKPRYLPLKLPIAA</sequence>
<dbReference type="InterPro" id="IPR014009">
    <property type="entry name" value="PIK_FAT"/>
</dbReference>
<feature type="domain" description="FAT" evidence="19">
    <location>
        <begin position="1957"/>
        <end position="2583"/>
    </location>
</feature>
<dbReference type="Proteomes" id="UP000243876">
    <property type="component" value="Unassembled WGS sequence"/>
</dbReference>
<dbReference type="PROSITE" id="PS51189">
    <property type="entry name" value="FAT"/>
    <property type="match status" value="1"/>
</dbReference>
<proteinExistence type="inferred from homology"/>
<dbReference type="SMART" id="SM01343">
    <property type="entry name" value="FATC"/>
    <property type="match status" value="1"/>
</dbReference>
<dbReference type="InterPro" id="IPR044107">
    <property type="entry name" value="PIKKc_ATM"/>
</dbReference>
<evidence type="ECO:0000256" key="11">
    <source>
        <dbReference type="ARBA" id="ARBA00022840"/>
    </source>
</evidence>
<dbReference type="SMART" id="SM00146">
    <property type="entry name" value="PI3Kc"/>
    <property type="match status" value="1"/>
</dbReference>
<reference evidence="22" key="1">
    <citation type="submission" date="2015-02" db="EMBL/GenBank/DDBJ databases">
        <authorList>
            <person name="Gon?alves P."/>
        </authorList>
    </citation>
    <scope>NUCLEOTIDE SEQUENCE [LARGE SCALE GENOMIC DNA]</scope>
</reference>
<keyword evidence="9 16" id="KW-0227">DNA damage</keyword>
<keyword evidence="10 16" id="KW-0418">Kinase</keyword>
<dbReference type="InterPro" id="IPR000403">
    <property type="entry name" value="PI3/4_kinase_cat_dom"/>
</dbReference>
<dbReference type="SUPFAM" id="SSF48371">
    <property type="entry name" value="ARM repeat"/>
    <property type="match status" value="1"/>
</dbReference>
<dbReference type="PROSITE" id="PS00915">
    <property type="entry name" value="PI3_4_KINASE_1"/>
    <property type="match status" value="1"/>
</dbReference>
<dbReference type="Gene3D" id="3.30.1010.10">
    <property type="entry name" value="Phosphatidylinositol 3-kinase Catalytic Subunit, Chain A, domain 4"/>
    <property type="match status" value="1"/>
</dbReference>
<evidence type="ECO:0000313" key="21">
    <source>
        <dbReference type="EMBL" id="CEQ42811.1"/>
    </source>
</evidence>
<dbReference type="EC" id="2.7.11.1" evidence="4 16"/>
<name>A0A0D6ESQ7_SPOSA</name>
<dbReference type="Gene3D" id="1.10.1070.11">
    <property type="entry name" value="Phosphatidylinositol 3-/4-kinase, catalytic domain"/>
    <property type="match status" value="1"/>
</dbReference>
<evidence type="ECO:0000256" key="17">
    <source>
        <dbReference type="SAM" id="MobiDB-lite"/>
    </source>
</evidence>
<evidence type="ECO:0000256" key="8">
    <source>
        <dbReference type="ARBA" id="ARBA00022741"/>
    </source>
</evidence>
<feature type="region of interest" description="Disordered" evidence="17">
    <location>
        <begin position="180"/>
        <end position="199"/>
    </location>
</feature>
<evidence type="ECO:0000256" key="15">
    <source>
        <dbReference type="ARBA" id="ARBA00048679"/>
    </source>
</evidence>
<dbReference type="InterPro" id="IPR021668">
    <property type="entry name" value="TAN"/>
</dbReference>
<keyword evidence="7 16" id="KW-0808">Transferase</keyword>
<dbReference type="InterPro" id="IPR018936">
    <property type="entry name" value="PI3/4_kinase_CS"/>
</dbReference>
<keyword evidence="16" id="KW-0156">Chromatin regulator</keyword>
<evidence type="ECO:0000256" key="5">
    <source>
        <dbReference type="ARBA" id="ARBA00014619"/>
    </source>
</evidence>
<comment type="similarity">
    <text evidence="2 16">Belongs to the PI3/PI4-kinase family. ATM subfamily.</text>
</comment>
<evidence type="ECO:0000256" key="1">
    <source>
        <dbReference type="ARBA" id="ARBA00004123"/>
    </source>
</evidence>
<evidence type="ECO:0000256" key="6">
    <source>
        <dbReference type="ARBA" id="ARBA00022527"/>
    </source>
</evidence>
<evidence type="ECO:0000256" key="2">
    <source>
        <dbReference type="ARBA" id="ARBA00010769"/>
    </source>
</evidence>
<keyword evidence="11 16" id="KW-0067">ATP-binding</keyword>
<feature type="region of interest" description="Disordered" evidence="17">
    <location>
        <begin position="921"/>
        <end position="952"/>
    </location>
</feature>
<dbReference type="GO" id="GO:0106310">
    <property type="term" value="F:protein serine kinase activity"/>
    <property type="evidence" value="ECO:0007669"/>
    <property type="project" value="RHEA"/>
</dbReference>
<dbReference type="PANTHER" id="PTHR37079">
    <property type="entry name" value="SERINE/THREONINE-PROTEIN KINASE ATM"/>
    <property type="match status" value="1"/>
</dbReference>
<dbReference type="InterPro" id="IPR011009">
    <property type="entry name" value="Kinase-like_dom_sf"/>
</dbReference>
<dbReference type="PROSITE" id="PS00916">
    <property type="entry name" value="PI3_4_KINASE_2"/>
    <property type="match status" value="1"/>
</dbReference>
<keyword evidence="6 16" id="KW-0723">Serine/threonine-protein kinase</keyword>
<evidence type="ECO:0000256" key="4">
    <source>
        <dbReference type="ARBA" id="ARBA00012513"/>
    </source>
</evidence>
<dbReference type="InterPro" id="IPR038980">
    <property type="entry name" value="ATM_plant"/>
</dbReference>
<dbReference type="PANTHER" id="PTHR37079:SF4">
    <property type="entry name" value="SERINE_THREONINE-PROTEIN KINASE ATM"/>
    <property type="match status" value="1"/>
</dbReference>
<dbReference type="GO" id="GO:0005524">
    <property type="term" value="F:ATP binding"/>
    <property type="evidence" value="ECO:0007669"/>
    <property type="project" value="UniProtKB-KW"/>
</dbReference>
<feature type="compositionally biased region" description="Low complexity" evidence="17">
    <location>
        <begin position="2440"/>
        <end position="2449"/>
    </location>
</feature>
<comment type="function">
    <text evidence="13 16">Serine/threonine protein kinase which activates checkpoint signaling upon genotoxic stresses such as ionizing radiation (IR), ultraviolet light (UV), or DNA replication stalling, thereby acting as a DNA damage sensor. Recognizes the substrate consensus sequence [ST]-Q. Phosphorylates histone H2A to form H2AS128ph (gamma-H2A) at sites of DNA damage, involved in the regulation of DNA damage response mechanism. Required for the control of telomere length and genome stability.</text>
</comment>
<dbReference type="Pfam" id="PF02260">
    <property type="entry name" value="FATC"/>
    <property type="match status" value="1"/>
</dbReference>
<comment type="catalytic activity">
    <reaction evidence="15">
        <text>L-seryl-[protein] + ATP = O-phospho-L-seryl-[protein] + ADP + H(+)</text>
        <dbReference type="Rhea" id="RHEA:17989"/>
        <dbReference type="Rhea" id="RHEA-COMP:9863"/>
        <dbReference type="Rhea" id="RHEA-COMP:11604"/>
        <dbReference type="ChEBI" id="CHEBI:15378"/>
        <dbReference type="ChEBI" id="CHEBI:29999"/>
        <dbReference type="ChEBI" id="CHEBI:30616"/>
        <dbReference type="ChEBI" id="CHEBI:83421"/>
        <dbReference type="ChEBI" id="CHEBI:456216"/>
        <dbReference type="EC" id="2.7.11.1"/>
    </reaction>
</comment>
<gene>
    <name evidence="21" type="primary">SPOSA6832_04683</name>
</gene>
<comment type="subcellular location">
    <subcellularLocation>
        <location evidence="16">Chromosome</location>
        <location evidence="16">Telomere</location>
    </subcellularLocation>
    <subcellularLocation>
        <location evidence="1 16">Nucleus</location>
    </subcellularLocation>
</comment>
<dbReference type="SMART" id="SM01342">
    <property type="entry name" value="TAN"/>
    <property type="match status" value="1"/>
</dbReference>
<evidence type="ECO:0000256" key="10">
    <source>
        <dbReference type="ARBA" id="ARBA00022777"/>
    </source>
</evidence>
<evidence type="ECO:0000256" key="16">
    <source>
        <dbReference type="RuleBase" id="RU365027"/>
    </source>
</evidence>
<dbReference type="CDD" id="cd05171">
    <property type="entry name" value="PIKKc_ATM"/>
    <property type="match status" value="1"/>
</dbReference>
<dbReference type="Pfam" id="PF11640">
    <property type="entry name" value="TAN"/>
    <property type="match status" value="1"/>
</dbReference>
<dbReference type="Pfam" id="PF00454">
    <property type="entry name" value="PI3_PI4_kinase"/>
    <property type="match status" value="1"/>
</dbReference>
<keyword evidence="8 16" id="KW-0547">Nucleotide-binding</keyword>
<feature type="domain" description="FATC" evidence="20">
    <location>
        <begin position="3038"/>
        <end position="3070"/>
    </location>
</feature>
<keyword evidence="16" id="KW-0779">Telomere</keyword>
<feature type="region of interest" description="Disordered" evidence="17">
    <location>
        <begin position="2435"/>
        <end position="2469"/>
    </location>
</feature>
<dbReference type="GO" id="GO:0035556">
    <property type="term" value="P:intracellular signal transduction"/>
    <property type="evidence" value="ECO:0007669"/>
    <property type="project" value="UniProtKB-ARBA"/>
</dbReference>
<evidence type="ECO:0000256" key="9">
    <source>
        <dbReference type="ARBA" id="ARBA00022763"/>
    </source>
</evidence>
<dbReference type="OrthoDB" id="381190at2759"/>
<evidence type="ECO:0000256" key="14">
    <source>
        <dbReference type="ARBA" id="ARBA00047899"/>
    </source>
</evidence>
<accession>A0A0D6ESQ7</accession>
<dbReference type="GO" id="GO:0005634">
    <property type="term" value="C:nucleus"/>
    <property type="evidence" value="ECO:0007669"/>
    <property type="project" value="UniProtKB-SubCell"/>
</dbReference>
<organism evidence="21 22">
    <name type="scientific">Sporidiobolus salmonicolor</name>
    <name type="common">Yeast-like fungus</name>
    <name type="synonym">Sporobolomyces salmonicolor</name>
    <dbReference type="NCBI Taxonomy" id="5005"/>
    <lineage>
        <taxon>Eukaryota</taxon>
        <taxon>Fungi</taxon>
        <taxon>Dikarya</taxon>
        <taxon>Basidiomycota</taxon>
        <taxon>Pucciniomycotina</taxon>
        <taxon>Microbotryomycetes</taxon>
        <taxon>Sporidiobolales</taxon>
        <taxon>Sporidiobolaceae</taxon>
        <taxon>Sporobolomyces</taxon>
    </lineage>
</organism>
<evidence type="ECO:0000313" key="22">
    <source>
        <dbReference type="Proteomes" id="UP000243876"/>
    </source>
</evidence>
<evidence type="ECO:0000259" key="19">
    <source>
        <dbReference type="PROSITE" id="PS51189"/>
    </source>
</evidence>
<feature type="domain" description="PI3K/PI4K catalytic" evidence="18">
    <location>
        <begin position="2705"/>
        <end position="3040"/>
    </location>
</feature>
<dbReference type="SUPFAM" id="SSF56112">
    <property type="entry name" value="Protein kinase-like (PK-like)"/>
    <property type="match status" value="1"/>
</dbReference>
<evidence type="ECO:0000256" key="7">
    <source>
        <dbReference type="ARBA" id="ARBA00022679"/>
    </source>
</evidence>
<evidence type="ECO:0000256" key="12">
    <source>
        <dbReference type="ARBA" id="ARBA00023242"/>
    </source>
</evidence>
<dbReference type="InterPro" id="IPR036940">
    <property type="entry name" value="PI3/4_kinase_cat_sf"/>
</dbReference>
<dbReference type="GO" id="GO:0006281">
    <property type="term" value="P:DNA repair"/>
    <property type="evidence" value="ECO:0007669"/>
    <property type="project" value="InterPro"/>
</dbReference>
<keyword evidence="16" id="KW-0158">Chromosome</keyword>
<comment type="catalytic activity">
    <reaction evidence="14 16">
        <text>L-threonyl-[protein] + ATP = O-phospho-L-threonyl-[protein] + ADP + H(+)</text>
        <dbReference type="Rhea" id="RHEA:46608"/>
        <dbReference type="Rhea" id="RHEA-COMP:11060"/>
        <dbReference type="Rhea" id="RHEA-COMP:11605"/>
        <dbReference type="ChEBI" id="CHEBI:15378"/>
        <dbReference type="ChEBI" id="CHEBI:30013"/>
        <dbReference type="ChEBI" id="CHEBI:30616"/>
        <dbReference type="ChEBI" id="CHEBI:61977"/>
        <dbReference type="ChEBI" id="CHEBI:456216"/>
        <dbReference type="EC" id="2.7.11.1"/>
    </reaction>
</comment>
<evidence type="ECO:0000256" key="3">
    <source>
        <dbReference type="ARBA" id="ARBA00011370"/>
    </source>
</evidence>
<keyword evidence="22" id="KW-1185">Reference proteome</keyword>
<dbReference type="GO" id="GO:0006325">
    <property type="term" value="P:chromatin organization"/>
    <property type="evidence" value="ECO:0007669"/>
    <property type="project" value="UniProtKB-KW"/>
</dbReference>
<dbReference type="GO" id="GO:0000781">
    <property type="term" value="C:chromosome, telomeric region"/>
    <property type="evidence" value="ECO:0007669"/>
    <property type="project" value="UniProtKB-SubCell"/>
</dbReference>
<dbReference type="InterPro" id="IPR016024">
    <property type="entry name" value="ARM-type_fold"/>
</dbReference>
<evidence type="ECO:0000256" key="13">
    <source>
        <dbReference type="ARBA" id="ARBA00025079"/>
    </source>
</evidence>
<dbReference type="EMBL" id="CENE01000037">
    <property type="protein sequence ID" value="CEQ42811.1"/>
    <property type="molecule type" value="Genomic_DNA"/>
</dbReference>
<dbReference type="PROSITE" id="PS50290">
    <property type="entry name" value="PI3_4_KINASE_3"/>
    <property type="match status" value="1"/>
</dbReference>
<dbReference type="InterPro" id="IPR003152">
    <property type="entry name" value="FATC_dom"/>
</dbReference>